<comment type="pathway">
    <text evidence="6">Carbohydrate metabolism; D-tagatose 6-phosphate degradation; D-glyceraldehyde 3-phosphate and glycerone phosphate from D-tagatose 6-phosphate: step 1/2.</text>
</comment>
<dbReference type="InterPro" id="IPR017583">
    <property type="entry name" value="Tagatose/fructose_Pkinase"/>
</dbReference>
<evidence type="ECO:0000256" key="1">
    <source>
        <dbReference type="ARBA" id="ARBA00005380"/>
    </source>
</evidence>
<keyword evidence="5 6" id="KW-0067">ATP-binding</keyword>
<comment type="similarity">
    <text evidence="1">Belongs to the carbohydrate kinase pfkB family.</text>
</comment>
<reference evidence="8" key="2">
    <citation type="submission" date="2021-04" db="EMBL/GenBank/DDBJ databases">
        <authorList>
            <person name="Gilroy R."/>
        </authorList>
    </citation>
    <scope>NUCLEOTIDE SEQUENCE</scope>
    <source>
        <strain evidence="8">ChiSxjej1B13-11762</strain>
    </source>
</reference>
<dbReference type="GO" id="GO:0005524">
    <property type="term" value="F:ATP binding"/>
    <property type="evidence" value="ECO:0007669"/>
    <property type="project" value="UniProtKB-KW"/>
</dbReference>
<evidence type="ECO:0000313" key="8">
    <source>
        <dbReference type="EMBL" id="HIW84375.1"/>
    </source>
</evidence>
<evidence type="ECO:0000259" key="7">
    <source>
        <dbReference type="Pfam" id="PF00294"/>
    </source>
</evidence>
<dbReference type="PANTHER" id="PTHR46566:SF1">
    <property type="entry name" value="1-PHOSPHOFRUCTOKINASE"/>
    <property type="match status" value="1"/>
</dbReference>
<dbReference type="Proteomes" id="UP000824263">
    <property type="component" value="Unassembled WGS sequence"/>
</dbReference>
<reference evidence="8" key="1">
    <citation type="journal article" date="2021" name="PeerJ">
        <title>Extensive microbial diversity within the chicken gut microbiome revealed by metagenomics and culture.</title>
        <authorList>
            <person name="Gilroy R."/>
            <person name="Ravi A."/>
            <person name="Getino M."/>
            <person name="Pursley I."/>
            <person name="Horton D.L."/>
            <person name="Alikhan N.F."/>
            <person name="Baker D."/>
            <person name="Gharbi K."/>
            <person name="Hall N."/>
            <person name="Watson M."/>
            <person name="Adriaenssens E.M."/>
            <person name="Foster-Nyarko E."/>
            <person name="Jarju S."/>
            <person name="Secka A."/>
            <person name="Antonio M."/>
            <person name="Oren A."/>
            <person name="Chaudhuri R.R."/>
            <person name="La Ragione R."/>
            <person name="Hildebrand F."/>
            <person name="Pallen M.J."/>
        </authorList>
    </citation>
    <scope>NUCLEOTIDE SEQUENCE</scope>
    <source>
        <strain evidence="8">ChiSxjej1B13-11762</strain>
    </source>
</reference>
<dbReference type="AlphaFoldDB" id="A0A9D1UFB1"/>
<organism evidence="8 9">
    <name type="scientific">Candidatus Dorea gallistercoris</name>
    <dbReference type="NCBI Taxonomy" id="2838542"/>
    <lineage>
        <taxon>Bacteria</taxon>
        <taxon>Bacillati</taxon>
        <taxon>Bacillota</taxon>
        <taxon>Clostridia</taxon>
        <taxon>Lachnospirales</taxon>
        <taxon>Lachnospiraceae</taxon>
        <taxon>Dorea</taxon>
    </lineage>
</organism>
<evidence type="ECO:0000256" key="3">
    <source>
        <dbReference type="ARBA" id="ARBA00022741"/>
    </source>
</evidence>
<dbReference type="EMBL" id="DXGF01000150">
    <property type="protein sequence ID" value="HIW84375.1"/>
    <property type="molecule type" value="Genomic_DNA"/>
</dbReference>
<evidence type="ECO:0000256" key="5">
    <source>
        <dbReference type="ARBA" id="ARBA00022840"/>
    </source>
</evidence>
<dbReference type="GO" id="GO:0005829">
    <property type="term" value="C:cytosol"/>
    <property type="evidence" value="ECO:0007669"/>
    <property type="project" value="TreeGrafter"/>
</dbReference>
<accession>A0A9D1UFB1</accession>
<dbReference type="PIRSF" id="PIRSF000535">
    <property type="entry name" value="1PFK/6PFK/LacC"/>
    <property type="match status" value="1"/>
</dbReference>
<dbReference type="GO" id="GO:0005988">
    <property type="term" value="P:lactose metabolic process"/>
    <property type="evidence" value="ECO:0007669"/>
    <property type="project" value="UniProtKB-KW"/>
</dbReference>
<keyword evidence="4" id="KW-0418">Kinase</keyword>
<evidence type="ECO:0000313" key="9">
    <source>
        <dbReference type="Proteomes" id="UP000824263"/>
    </source>
</evidence>
<comment type="catalytic activity">
    <reaction evidence="6">
        <text>D-tagatofuranose 6-phosphate + ATP = D-tagatofuranose 1,6-bisphosphate + ADP + H(+)</text>
        <dbReference type="Rhea" id="RHEA:12420"/>
        <dbReference type="ChEBI" id="CHEBI:15378"/>
        <dbReference type="ChEBI" id="CHEBI:30616"/>
        <dbReference type="ChEBI" id="CHEBI:58694"/>
        <dbReference type="ChEBI" id="CHEBI:58695"/>
        <dbReference type="ChEBI" id="CHEBI:456216"/>
        <dbReference type="EC" id="2.7.1.144"/>
    </reaction>
</comment>
<dbReference type="GO" id="GO:0009024">
    <property type="term" value="F:tagatose-6-phosphate kinase activity"/>
    <property type="evidence" value="ECO:0007669"/>
    <property type="project" value="UniProtKB-EC"/>
</dbReference>
<dbReference type="InterPro" id="IPR029056">
    <property type="entry name" value="Ribokinase-like"/>
</dbReference>
<dbReference type="InterPro" id="IPR011611">
    <property type="entry name" value="PfkB_dom"/>
</dbReference>
<dbReference type="NCBIfam" id="TIGR03168">
    <property type="entry name" value="1-PFK"/>
    <property type="match status" value="1"/>
</dbReference>
<dbReference type="SUPFAM" id="SSF53613">
    <property type="entry name" value="Ribokinase-like"/>
    <property type="match status" value="1"/>
</dbReference>
<dbReference type="Pfam" id="PF00294">
    <property type="entry name" value="PfkB"/>
    <property type="match status" value="1"/>
</dbReference>
<name>A0A9D1UFB1_9FIRM</name>
<comment type="similarity">
    <text evidence="6">Belongs to the carbohydrate kinase PfkB family. LacC subfamily.</text>
</comment>
<dbReference type="CDD" id="cd01164">
    <property type="entry name" value="FruK_PfkB_like"/>
    <property type="match status" value="1"/>
</dbReference>
<dbReference type="PANTHER" id="PTHR46566">
    <property type="entry name" value="1-PHOSPHOFRUCTOKINASE-RELATED"/>
    <property type="match status" value="1"/>
</dbReference>
<dbReference type="EC" id="2.7.1.144" evidence="6"/>
<gene>
    <name evidence="8" type="ORF">H9873_08630</name>
</gene>
<evidence type="ECO:0000256" key="4">
    <source>
        <dbReference type="ARBA" id="ARBA00022777"/>
    </source>
</evidence>
<feature type="domain" description="Carbohydrate kinase PfkB" evidence="7">
    <location>
        <begin position="9"/>
        <end position="287"/>
    </location>
</feature>
<sequence length="312" mass="34596">MIHTLTLNPAIDRILYLDRFERNITNRIQRSQDTLGGKGTHVSINLKLLGQDNTAFGICHGSTGERVMKMLQDAGIRVEFDHYEDGRQTRTNYLLVEKSADCTIIAESGVKLTEQELDSLITRMESVIRPGDYLIFSGDASNSPDPSIYNRILRAFRDKNLKFFLDTSGRSLKECIQESPYMIKPNLDELSTLAGFPIPEDEASIRKAIDSLSSYNVPIIAVSLGGDGSIVKTAEGFYRVYPPKVNVCNTIGCGDCYLAGFVYGLSQDSPIEETLRIATAVSAATAESDISVGYDLDRAMDLKDQVRIEKMQ</sequence>
<keyword evidence="2 6" id="KW-0808">Transferase</keyword>
<protein>
    <recommendedName>
        <fullName evidence="6">Tagatose-6-phosphate kinase</fullName>
        <ecNumber evidence="6">2.7.1.144</ecNumber>
    </recommendedName>
</protein>
<dbReference type="GO" id="GO:0008443">
    <property type="term" value="F:phosphofructokinase activity"/>
    <property type="evidence" value="ECO:0007669"/>
    <property type="project" value="TreeGrafter"/>
</dbReference>
<dbReference type="Gene3D" id="3.40.1190.20">
    <property type="match status" value="1"/>
</dbReference>
<proteinExistence type="inferred from homology"/>
<comment type="caution">
    <text evidence="8">The sequence shown here is derived from an EMBL/GenBank/DDBJ whole genome shotgun (WGS) entry which is preliminary data.</text>
</comment>
<keyword evidence="3 6" id="KW-0547">Nucleotide-binding</keyword>
<keyword evidence="6" id="KW-0423">Lactose metabolism</keyword>
<evidence type="ECO:0000256" key="2">
    <source>
        <dbReference type="ARBA" id="ARBA00022679"/>
    </source>
</evidence>
<evidence type="ECO:0000256" key="6">
    <source>
        <dbReference type="PIRNR" id="PIRNR000535"/>
    </source>
</evidence>